<dbReference type="EnsemblPlants" id="Pp3c1_7220V3.1">
    <property type="protein sequence ID" value="Pp3c1_7220V3.1"/>
    <property type="gene ID" value="Pp3c1_7220"/>
</dbReference>
<protein>
    <recommendedName>
        <fullName evidence="5">AB hydrolase-1 domain-containing protein</fullName>
    </recommendedName>
</protein>
<keyword evidence="1" id="KW-0732">Signal</keyword>
<dbReference type="OMA" id="NIAFAFH"/>
<reference evidence="3" key="3">
    <citation type="submission" date="2020-12" db="UniProtKB">
        <authorList>
            <consortium name="EnsemblPlants"/>
        </authorList>
    </citation>
    <scope>IDENTIFICATION</scope>
</reference>
<feature type="signal peptide" evidence="1">
    <location>
        <begin position="1"/>
        <end position="25"/>
    </location>
</feature>
<dbReference type="PANTHER" id="PTHR35128:SF1">
    <property type="entry name" value="SECRETION-REGULATING GUANINE NUCLEOTIDE EXCHANGE FACTOR"/>
    <property type="match status" value="1"/>
</dbReference>
<dbReference type="PaxDb" id="3218-PP1S38_320V6.1"/>
<dbReference type="HOGENOM" id="CLU_050453_0_0_1"/>
<dbReference type="PANTHER" id="PTHR35128">
    <property type="entry name" value="SECRETION-REGULATING GUANINE NUCLEOTIDE EXCHANGE FACTOR"/>
    <property type="match status" value="1"/>
</dbReference>
<proteinExistence type="predicted"/>
<name>A9S009_PHYPA</name>
<dbReference type="Gramene" id="Pp3c1_7220V3.1">
    <property type="protein sequence ID" value="Pp3c1_7220V3.1"/>
    <property type="gene ID" value="Pp3c1_7220"/>
</dbReference>
<organism evidence="2">
    <name type="scientific">Physcomitrium patens</name>
    <name type="common">Spreading-leaved earth moss</name>
    <name type="synonym">Physcomitrella patens</name>
    <dbReference type="NCBI Taxonomy" id="3218"/>
    <lineage>
        <taxon>Eukaryota</taxon>
        <taxon>Viridiplantae</taxon>
        <taxon>Streptophyta</taxon>
        <taxon>Embryophyta</taxon>
        <taxon>Bryophyta</taxon>
        <taxon>Bryophytina</taxon>
        <taxon>Bryopsida</taxon>
        <taxon>Funariidae</taxon>
        <taxon>Funariales</taxon>
        <taxon>Funariaceae</taxon>
        <taxon>Physcomitrium</taxon>
    </lineage>
</organism>
<dbReference type="EMBL" id="ABEU02000001">
    <property type="protein sequence ID" value="PNR61894.1"/>
    <property type="molecule type" value="Genomic_DNA"/>
</dbReference>
<dbReference type="AlphaFoldDB" id="A9S009"/>
<evidence type="ECO:0000313" key="3">
    <source>
        <dbReference type="EnsemblPlants" id="Pp3c1_7220V3.1"/>
    </source>
</evidence>
<accession>A9S009</accession>
<gene>
    <name evidence="3" type="primary">LOC112280068</name>
    <name evidence="2" type="ORF">PHYPA_000318</name>
</gene>
<evidence type="ECO:0000313" key="4">
    <source>
        <dbReference type="Proteomes" id="UP000006727"/>
    </source>
</evidence>
<dbReference type="eggNOG" id="ENOG502QS1G">
    <property type="taxonomic scope" value="Eukaryota"/>
</dbReference>
<sequence length="351" mass="39763">MALMLLLGACLVVSVVGVSAPRSRAWESSSSSLSFATQEPRCYLDPRFNPTYEMHYNTDVLWQIPESPRGVMYLAHGRFLDIFSFFDRSPGCERCYGLPEDRAIVLDALDRKYAVIVVKSLGDEWDSWPIETSKDKVVVTSIVTDWVMEHGLDELPMVGFGYSSGGNFTSMLSPILGMKSIVILDSPGVYEILENADASYPPTLYFYMPKDPFFTSQILRNVELMKSRGVKVEHVPMLEFPIILEFFALRNPCISNETSRSIFRALLNAKLLDENNLVTISPWEFDYNSWIEENDLLSGCIPHTCLSEQVVQELNIAFAFHSMSSTKNDIMFDWFESSLESEVVNPMLSNV</sequence>
<dbReference type="STRING" id="3218.A9S009"/>
<dbReference type="RefSeq" id="XP_024370821.1">
    <property type="nucleotide sequence ID" value="XM_024515053.2"/>
</dbReference>
<feature type="chain" id="PRO_5014297825" description="AB hydrolase-1 domain-containing protein" evidence="1">
    <location>
        <begin position="26"/>
        <end position="351"/>
    </location>
</feature>
<dbReference type="OrthoDB" id="10022521at2759"/>
<dbReference type="SUPFAM" id="SSF53474">
    <property type="entry name" value="alpha/beta-Hydrolases"/>
    <property type="match status" value="1"/>
</dbReference>
<dbReference type="EnsemblPlants" id="Pp3c1_7220V3.4">
    <property type="protein sequence ID" value="Pp3c1_7220V3.4"/>
    <property type="gene ID" value="Pp3c1_7220"/>
</dbReference>
<dbReference type="Proteomes" id="UP000006727">
    <property type="component" value="Chromosome 1"/>
</dbReference>
<evidence type="ECO:0008006" key="5">
    <source>
        <dbReference type="Google" id="ProtNLM"/>
    </source>
</evidence>
<dbReference type="Gramene" id="Pp3c1_7220V3.4">
    <property type="protein sequence ID" value="Pp3c1_7220V3.4"/>
    <property type="gene ID" value="Pp3c1_7220"/>
</dbReference>
<dbReference type="PROSITE" id="PS50890">
    <property type="entry name" value="PUA"/>
    <property type="match status" value="1"/>
</dbReference>
<reference evidence="2 4" key="2">
    <citation type="journal article" date="2018" name="Plant J.">
        <title>The Physcomitrella patens chromosome-scale assembly reveals moss genome structure and evolution.</title>
        <authorList>
            <person name="Lang D."/>
            <person name="Ullrich K.K."/>
            <person name="Murat F."/>
            <person name="Fuchs J."/>
            <person name="Jenkins J."/>
            <person name="Haas F.B."/>
            <person name="Piednoel M."/>
            <person name="Gundlach H."/>
            <person name="Van Bel M."/>
            <person name="Meyberg R."/>
            <person name="Vives C."/>
            <person name="Morata J."/>
            <person name="Symeonidi A."/>
            <person name="Hiss M."/>
            <person name="Muchero W."/>
            <person name="Kamisugi Y."/>
            <person name="Saleh O."/>
            <person name="Blanc G."/>
            <person name="Decker E.L."/>
            <person name="van Gessel N."/>
            <person name="Grimwood J."/>
            <person name="Hayes R.D."/>
            <person name="Graham S.W."/>
            <person name="Gunter L.E."/>
            <person name="McDaniel S.F."/>
            <person name="Hoernstein S.N.W."/>
            <person name="Larsson A."/>
            <person name="Li F.W."/>
            <person name="Perroud P.F."/>
            <person name="Phillips J."/>
            <person name="Ranjan P."/>
            <person name="Rokshar D.S."/>
            <person name="Rothfels C.J."/>
            <person name="Schneider L."/>
            <person name="Shu S."/>
            <person name="Stevenson D.W."/>
            <person name="Thummler F."/>
            <person name="Tillich M."/>
            <person name="Villarreal Aguilar J.C."/>
            <person name="Widiez T."/>
            <person name="Wong G.K."/>
            <person name="Wymore A."/>
            <person name="Zhang Y."/>
            <person name="Zimmer A.D."/>
            <person name="Quatrano R.S."/>
            <person name="Mayer K.F.X."/>
            <person name="Goodstein D."/>
            <person name="Casacuberta J.M."/>
            <person name="Vandepoele K."/>
            <person name="Reski R."/>
            <person name="Cuming A.C."/>
            <person name="Tuskan G.A."/>
            <person name="Maumus F."/>
            <person name="Salse J."/>
            <person name="Schmutz J."/>
            <person name="Rensing S.A."/>
        </authorList>
    </citation>
    <scope>NUCLEOTIDE SEQUENCE [LARGE SCALE GENOMIC DNA]</scope>
    <source>
        <strain evidence="3 4">cv. Gransden 2004</strain>
    </source>
</reference>
<reference evidence="2 4" key="1">
    <citation type="journal article" date="2008" name="Science">
        <title>The Physcomitrella genome reveals evolutionary insights into the conquest of land by plants.</title>
        <authorList>
            <person name="Rensing S."/>
            <person name="Lang D."/>
            <person name="Zimmer A."/>
            <person name="Terry A."/>
            <person name="Salamov A."/>
            <person name="Shapiro H."/>
            <person name="Nishiyama T."/>
            <person name="Perroud P.-F."/>
            <person name="Lindquist E."/>
            <person name="Kamisugi Y."/>
            <person name="Tanahashi T."/>
            <person name="Sakakibara K."/>
            <person name="Fujita T."/>
            <person name="Oishi K."/>
            <person name="Shin-I T."/>
            <person name="Kuroki Y."/>
            <person name="Toyoda A."/>
            <person name="Suzuki Y."/>
            <person name="Hashimoto A."/>
            <person name="Yamaguchi K."/>
            <person name="Sugano A."/>
            <person name="Kohara Y."/>
            <person name="Fujiyama A."/>
            <person name="Anterola A."/>
            <person name="Aoki S."/>
            <person name="Ashton N."/>
            <person name="Barbazuk W.B."/>
            <person name="Barker E."/>
            <person name="Bennetzen J."/>
            <person name="Bezanilla M."/>
            <person name="Blankenship R."/>
            <person name="Cho S.H."/>
            <person name="Dutcher S."/>
            <person name="Estelle M."/>
            <person name="Fawcett J.A."/>
            <person name="Gundlach H."/>
            <person name="Hanada K."/>
            <person name="Heyl A."/>
            <person name="Hicks K.A."/>
            <person name="Hugh J."/>
            <person name="Lohr M."/>
            <person name="Mayer K."/>
            <person name="Melkozernov A."/>
            <person name="Murata T."/>
            <person name="Nelson D."/>
            <person name="Pils B."/>
            <person name="Prigge M."/>
            <person name="Reiss B."/>
            <person name="Renner T."/>
            <person name="Rombauts S."/>
            <person name="Rushton P."/>
            <person name="Sanderfoot A."/>
            <person name="Schween G."/>
            <person name="Shiu S.-H."/>
            <person name="Stueber K."/>
            <person name="Theodoulou F.L."/>
            <person name="Tu H."/>
            <person name="Van de Peer Y."/>
            <person name="Verrier P.J."/>
            <person name="Waters E."/>
            <person name="Wood A."/>
            <person name="Yang L."/>
            <person name="Cove D."/>
            <person name="Cuming A."/>
            <person name="Hasebe M."/>
            <person name="Lucas S."/>
            <person name="Mishler D.B."/>
            <person name="Reski R."/>
            <person name="Grigoriev I."/>
            <person name="Quatrano R.S."/>
            <person name="Boore J.L."/>
        </authorList>
    </citation>
    <scope>NUCLEOTIDE SEQUENCE [LARGE SCALE GENOMIC DNA]</scope>
    <source>
        <strain evidence="3 4">cv. Gransden 2004</strain>
    </source>
</reference>
<keyword evidence="4" id="KW-1185">Reference proteome</keyword>
<evidence type="ECO:0000313" key="2">
    <source>
        <dbReference type="EMBL" id="PNR61894.1"/>
    </source>
</evidence>
<dbReference type="InterPro" id="IPR029058">
    <property type="entry name" value="AB_hydrolase_fold"/>
</dbReference>
<dbReference type="GeneID" id="112280068"/>
<dbReference type="KEGG" id="ppp:112280068"/>
<evidence type="ECO:0000256" key="1">
    <source>
        <dbReference type="SAM" id="SignalP"/>
    </source>
</evidence>